<name>K1SWR0_9ZZZZ</name>
<dbReference type="PROSITE" id="PS51257">
    <property type="entry name" value="PROKAR_LIPOPROTEIN"/>
    <property type="match status" value="1"/>
</dbReference>
<accession>K1SWR0</accession>
<proteinExistence type="predicted"/>
<feature type="non-terminal residue" evidence="1">
    <location>
        <position position="184"/>
    </location>
</feature>
<comment type="caution">
    <text evidence="1">The sequence shown here is derived from an EMBL/GenBank/DDBJ whole genome shotgun (WGS) entry which is preliminary data.</text>
</comment>
<evidence type="ECO:0000313" key="1">
    <source>
        <dbReference type="EMBL" id="EKC51641.1"/>
    </source>
</evidence>
<organism evidence="1">
    <name type="scientific">human gut metagenome</name>
    <dbReference type="NCBI Taxonomy" id="408170"/>
    <lineage>
        <taxon>unclassified sequences</taxon>
        <taxon>metagenomes</taxon>
        <taxon>organismal metagenomes</taxon>
    </lineage>
</organism>
<evidence type="ECO:0008006" key="2">
    <source>
        <dbReference type="Google" id="ProtNLM"/>
    </source>
</evidence>
<dbReference type="Pfam" id="PF16125">
    <property type="entry name" value="DUF4837"/>
    <property type="match status" value="1"/>
</dbReference>
<sequence>MKKLSYLLTLLLLVTLMTGCKAFHTLMDSKLKAAQGAPYELIVVCNQQLWESELGDTLRSVLLAPIPYLNEREPLFNVMQFPESGFKGTVVDYRNILKVLVDPSLAAASAGVQYDVTASPQVVVTLQGPTREALTQYVAEHRAELVQTFEGAERDRSIAFANKFNQTESGKLVREKFGVEMKIP</sequence>
<dbReference type="EMBL" id="AJWY01011835">
    <property type="protein sequence ID" value="EKC51641.1"/>
    <property type="molecule type" value="Genomic_DNA"/>
</dbReference>
<dbReference type="InterPro" id="IPR032286">
    <property type="entry name" value="DUF4837"/>
</dbReference>
<protein>
    <recommendedName>
        <fullName evidence="2">Lipoprotein</fullName>
    </recommendedName>
</protein>
<reference evidence="1" key="1">
    <citation type="journal article" date="2013" name="Environ. Microbiol.">
        <title>Microbiota from the distal guts of lean and obese adolescents exhibit partial functional redundancy besides clear differences in community structure.</title>
        <authorList>
            <person name="Ferrer M."/>
            <person name="Ruiz A."/>
            <person name="Lanza F."/>
            <person name="Haange S.B."/>
            <person name="Oberbach A."/>
            <person name="Till H."/>
            <person name="Bargiela R."/>
            <person name="Campoy C."/>
            <person name="Segura M.T."/>
            <person name="Richter M."/>
            <person name="von Bergen M."/>
            <person name="Seifert J."/>
            <person name="Suarez A."/>
        </authorList>
    </citation>
    <scope>NUCLEOTIDE SEQUENCE</scope>
</reference>
<dbReference type="AlphaFoldDB" id="K1SWR0"/>
<gene>
    <name evidence="1" type="ORF">LEA_17293</name>
</gene>